<evidence type="ECO:0000313" key="7">
    <source>
        <dbReference type="Proteomes" id="UP000265903"/>
    </source>
</evidence>
<evidence type="ECO:0000256" key="1">
    <source>
        <dbReference type="ARBA" id="ARBA00004196"/>
    </source>
</evidence>
<dbReference type="NCBIfam" id="NF037995">
    <property type="entry name" value="TRAP_S1"/>
    <property type="match status" value="1"/>
</dbReference>
<accession>A0A3M2RES8</accession>
<comment type="caution">
    <text evidence="6">The sequence shown here is derived from an EMBL/GenBank/DDBJ whole genome shotgun (WGS) entry which is preliminary data.</text>
</comment>
<dbReference type="Gene3D" id="3.40.190.170">
    <property type="entry name" value="Bacterial extracellular solute-binding protein, family 7"/>
    <property type="match status" value="1"/>
</dbReference>
<dbReference type="InterPro" id="IPR038404">
    <property type="entry name" value="TRAP_DctP_sf"/>
</dbReference>
<evidence type="ECO:0000256" key="4">
    <source>
        <dbReference type="ARBA" id="ARBA00022729"/>
    </source>
</evidence>
<keyword evidence="3" id="KW-0813">Transport</keyword>
<organism evidence="6 7">
    <name type="scientific">Marinobacter litoralis</name>
    <dbReference type="NCBI Taxonomy" id="187981"/>
    <lineage>
        <taxon>Bacteria</taxon>
        <taxon>Pseudomonadati</taxon>
        <taxon>Pseudomonadota</taxon>
        <taxon>Gammaproteobacteria</taxon>
        <taxon>Pseudomonadales</taxon>
        <taxon>Marinobacteraceae</taxon>
        <taxon>Marinobacter</taxon>
    </lineage>
</organism>
<evidence type="ECO:0000256" key="3">
    <source>
        <dbReference type="ARBA" id="ARBA00022448"/>
    </source>
</evidence>
<comment type="similarity">
    <text evidence="2">Belongs to the bacterial solute-binding protein 7 family.</text>
</comment>
<dbReference type="InterPro" id="IPR018389">
    <property type="entry name" value="DctP_fam"/>
</dbReference>
<dbReference type="GO" id="GO:0055085">
    <property type="term" value="P:transmembrane transport"/>
    <property type="evidence" value="ECO:0007669"/>
    <property type="project" value="InterPro"/>
</dbReference>
<proteinExistence type="inferred from homology"/>
<dbReference type="OrthoDB" id="9771186at2"/>
<dbReference type="AlphaFoldDB" id="A0A3M2RES8"/>
<evidence type="ECO:0000313" key="6">
    <source>
        <dbReference type="EMBL" id="RMJ03813.1"/>
    </source>
</evidence>
<dbReference type="Proteomes" id="UP000265903">
    <property type="component" value="Unassembled WGS sequence"/>
</dbReference>
<dbReference type="CDD" id="cd13603">
    <property type="entry name" value="PBP2_TRAP_Siap_TeaA_like"/>
    <property type="match status" value="1"/>
</dbReference>
<dbReference type="RefSeq" id="WP_114333945.1">
    <property type="nucleotide sequence ID" value="NZ_QMDL01000002.1"/>
</dbReference>
<name>A0A3M2RES8_9GAMM</name>
<feature type="signal peptide" evidence="5">
    <location>
        <begin position="1"/>
        <end position="25"/>
    </location>
</feature>
<evidence type="ECO:0000256" key="2">
    <source>
        <dbReference type="ARBA" id="ARBA00009023"/>
    </source>
</evidence>
<dbReference type="PANTHER" id="PTHR33376:SF4">
    <property type="entry name" value="SIALIC ACID-BINDING PERIPLASMIC PROTEIN SIAP"/>
    <property type="match status" value="1"/>
</dbReference>
<reference evidence="6 7" key="1">
    <citation type="submission" date="2018-08" db="EMBL/GenBank/DDBJ databases">
        <title>Whole Genome Sequence of the Moderate Halophilic Marine Bacterium Marinobacter litoralis Sw-45.</title>
        <authorList>
            <person name="Musa H."/>
        </authorList>
    </citation>
    <scope>NUCLEOTIDE SEQUENCE [LARGE SCALE GENOMIC DNA]</scope>
    <source>
        <strain evidence="6 7">Sw-45</strain>
    </source>
</reference>
<dbReference type="InterPro" id="IPR004682">
    <property type="entry name" value="TRAP_DctP"/>
</dbReference>
<sequence length="324" mass="35855">MKKAFTPLISALAASMALSSGMAYAADYTLRLSHTGAPGHHYQTITEQFAEEIAEKTNGAVEIQIFPADQLGNQLESVEGTMIGTLEMTLASDTVLSNWVPDMGALNLPFLFKDMDEYLDVVEGPVGEMLSEKVEQQGAVILGWWGNGMRHVTNSVRPINHPEDLKGLKIRVPEGKVFVDTFNTLGAGATVMSFGELYSALQLGVVDGQENPPAHILTQNFNEVQDYVSRTGHIHMGSPLIMSAYLYNSMPEDIQKTLMEVGHAYNRKHIDLIAELEAEQWQLVQERGMKLNDVDKAEFRKAVQPVYDDAKGRFSPEILNQLTQ</sequence>
<dbReference type="GO" id="GO:0030288">
    <property type="term" value="C:outer membrane-bounded periplasmic space"/>
    <property type="evidence" value="ECO:0007669"/>
    <property type="project" value="InterPro"/>
</dbReference>
<keyword evidence="4 5" id="KW-0732">Signal</keyword>
<feature type="chain" id="PRO_5018236950" evidence="5">
    <location>
        <begin position="26"/>
        <end position="324"/>
    </location>
</feature>
<evidence type="ECO:0000256" key="5">
    <source>
        <dbReference type="SAM" id="SignalP"/>
    </source>
</evidence>
<dbReference type="EMBL" id="QMDL01000002">
    <property type="protein sequence ID" value="RMJ03813.1"/>
    <property type="molecule type" value="Genomic_DNA"/>
</dbReference>
<dbReference type="PIRSF" id="PIRSF006470">
    <property type="entry name" value="DctB"/>
    <property type="match status" value="1"/>
</dbReference>
<dbReference type="Pfam" id="PF03480">
    <property type="entry name" value="DctP"/>
    <property type="match status" value="1"/>
</dbReference>
<gene>
    <name evidence="6" type="primary">dctP</name>
    <name evidence="6" type="ORF">DOQ08_01132</name>
</gene>
<comment type="subcellular location">
    <subcellularLocation>
        <location evidence="1">Cell envelope</location>
    </subcellularLocation>
</comment>
<dbReference type="PANTHER" id="PTHR33376">
    <property type="match status" value="1"/>
</dbReference>
<protein>
    <submittedName>
        <fullName evidence="6">C4-dicarboxylate-binding periplasmic protein</fullName>
    </submittedName>
</protein>
<dbReference type="NCBIfam" id="TIGR00787">
    <property type="entry name" value="dctP"/>
    <property type="match status" value="1"/>
</dbReference>
<keyword evidence="7" id="KW-1185">Reference proteome</keyword>